<sequence length="52" mass="6211">MVHNLVLEDMAPKVVELVVFHIEPLKQRIFLLRGNPQKFEWEEEKEILRVGL</sequence>
<protein>
    <submittedName>
        <fullName evidence="1">Uncharacterized protein</fullName>
    </submittedName>
</protein>
<evidence type="ECO:0000313" key="1">
    <source>
        <dbReference type="EnsemblPlants" id="OMERI02G23120.1"/>
    </source>
</evidence>
<accession>A0A0E0CN70</accession>
<keyword evidence="2" id="KW-1185">Reference proteome</keyword>
<proteinExistence type="predicted"/>
<reference evidence="1" key="1">
    <citation type="submission" date="2015-04" db="UniProtKB">
        <authorList>
            <consortium name="EnsemblPlants"/>
        </authorList>
    </citation>
    <scope>IDENTIFICATION</scope>
</reference>
<evidence type="ECO:0000313" key="2">
    <source>
        <dbReference type="Proteomes" id="UP000008021"/>
    </source>
</evidence>
<dbReference type="Gramene" id="OMERI02G23120.1">
    <property type="protein sequence ID" value="OMERI02G23120.1"/>
    <property type="gene ID" value="OMERI02G23120"/>
</dbReference>
<name>A0A0E0CN70_9ORYZ</name>
<dbReference type="HOGENOM" id="CLU_3093663_0_0_1"/>
<dbReference type="AlphaFoldDB" id="A0A0E0CN70"/>
<organism evidence="1">
    <name type="scientific">Oryza meridionalis</name>
    <dbReference type="NCBI Taxonomy" id="40149"/>
    <lineage>
        <taxon>Eukaryota</taxon>
        <taxon>Viridiplantae</taxon>
        <taxon>Streptophyta</taxon>
        <taxon>Embryophyta</taxon>
        <taxon>Tracheophyta</taxon>
        <taxon>Spermatophyta</taxon>
        <taxon>Magnoliopsida</taxon>
        <taxon>Liliopsida</taxon>
        <taxon>Poales</taxon>
        <taxon>Poaceae</taxon>
        <taxon>BOP clade</taxon>
        <taxon>Oryzoideae</taxon>
        <taxon>Oryzeae</taxon>
        <taxon>Oryzinae</taxon>
        <taxon>Oryza</taxon>
    </lineage>
</organism>
<dbReference type="EnsemblPlants" id="OMERI02G23120.1">
    <property type="protein sequence ID" value="OMERI02G23120.1"/>
    <property type="gene ID" value="OMERI02G23120"/>
</dbReference>
<dbReference type="Proteomes" id="UP000008021">
    <property type="component" value="Chromosome 2"/>
</dbReference>
<reference evidence="1" key="2">
    <citation type="submission" date="2018-05" db="EMBL/GenBank/DDBJ databases">
        <title>OmerRS3 (Oryza meridionalis Reference Sequence Version 3).</title>
        <authorList>
            <person name="Zhang J."/>
            <person name="Kudrna D."/>
            <person name="Lee S."/>
            <person name="Talag J."/>
            <person name="Welchert J."/>
            <person name="Wing R.A."/>
        </authorList>
    </citation>
    <scope>NUCLEOTIDE SEQUENCE [LARGE SCALE GENOMIC DNA]</scope>
    <source>
        <strain evidence="1">cv. OR44</strain>
    </source>
</reference>